<accession>A0A0Q5VKR0</accession>
<evidence type="ECO:0000313" key="3">
    <source>
        <dbReference type="Proteomes" id="UP000008711"/>
    </source>
</evidence>
<feature type="transmembrane region" description="Helical" evidence="1">
    <location>
        <begin position="45"/>
        <end position="65"/>
    </location>
</feature>
<reference evidence="2 3" key="1">
    <citation type="journal article" date="2007" name="Nature">
        <title>Evolution of genes and genomes on the Drosophila phylogeny.</title>
        <authorList>
            <consortium name="Drosophila 12 Genomes Consortium"/>
            <person name="Clark A.G."/>
            <person name="Eisen M.B."/>
            <person name="Smith D.R."/>
            <person name="Bergman C.M."/>
            <person name="Oliver B."/>
            <person name="Markow T.A."/>
            <person name="Kaufman T.C."/>
            <person name="Kellis M."/>
            <person name="Gelbart W."/>
            <person name="Iyer V.N."/>
            <person name="Pollard D.A."/>
            <person name="Sackton T.B."/>
            <person name="Larracuente A.M."/>
            <person name="Singh N.D."/>
            <person name="Abad J.P."/>
            <person name="Abt D.N."/>
            <person name="Adryan B."/>
            <person name="Aguade M."/>
            <person name="Akashi H."/>
            <person name="Anderson W.W."/>
            <person name="Aquadro C.F."/>
            <person name="Ardell D.H."/>
            <person name="Arguello R."/>
            <person name="Artieri C.G."/>
            <person name="Barbash D.A."/>
            <person name="Barker D."/>
            <person name="Barsanti P."/>
            <person name="Batterham P."/>
            <person name="Batzoglou S."/>
            <person name="Begun D."/>
            <person name="Bhutkar A."/>
            <person name="Blanco E."/>
            <person name="Bosak S.A."/>
            <person name="Bradley R.K."/>
            <person name="Brand A.D."/>
            <person name="Brent M.R."/>
            <person name="Brooks A.N."/>
            <person name="Brown R.H."/>
            <person name="Butlin R.K."/>
            <person name="Caggese C."/>
            <person name="Calvi B.R."/>
            <person name="Bernardo de Carvalho A."/>
            <person name="Caspi A."/>
            <person name="Castrezana S."/>
            <person name="Celniker S.E."/>
            <person name="Chang J.L."/>
            <person name="Chapple C."/>
            <person name="Chatterji S."/>
            <person name="Chinwalla A."/>
            <person name="Civetta A."/>
            <person name="Clifton S.W."/>
            <person name="Comeron J.M."/>
            <person name="Costello J.C."/>
            <person name="Coyne J.A."/>
            <person name="Daub J."/>
            <person name="David R.G."/>
            <person name="Delcher A.L."/>
            <person name="Delehaunty K."/>
            <person name="Do C.B."/>
            <person name="Ebling H."/>
            <person name="Edwards K."/>
            <person name="Eickbush T."/>
            <person name="Evans J.D."/>
            <person name="Filipski A."/>
            <person name="Findeiss S."/>
            <person name="Freyhult E."/>
            <person name="Fulton L."/>
            <person name="Fulton R."/>
            <person name="Garcia A.C."/>
            <person name="Gardiner A."/>
            <person name="Garfield D.A."/>
            <person name="Garvin B.E."/>
            <person name="Gibson G."/>
            <person name="Gilbert D."/>
            <person name="Gnerre S."/>
            <person name="Godfrey J."/>
            <person name="Good R."/>
            <person name="Gotea V."/>
            <person name="Gravely B."/>
            <person name="Greenberg A.J."/>
            <person name="Griffiths-Jones S."/>
            <person name="Gross S."/>
            <person name="Guigo R."/>
            <person name="Gustafson E.A."/>
            <person name="Haerty W."/>
            <person name="Hahn M.W."/>
            <person name="Halligan D.L."/>
            <person name="Halpern A.L."/>
            <person name="Halter G.M."/>
            <person name="Han M.V."/>
            <person name="Heger A."/>
            <person name="Hillier L."/>
            <person name="Hinrichs A.S."/>
            <person name="Holmes I."/>
            <person name="Hoskins R.A."/>
            <person name="Hubisz M.J."/>
            <person name="Hultmark D."/>
            <person name="Huntley M.A."/>
            <person name="Jaffe D.B."/>
            <person name="Jagadeeshan S."/>
            <person name="Jeck W.R."/>
            <person name="Johnson J."/>
            <person name="Jones C.D."/>
            <person name="Jordan W.C."/>
            <person name="Karpen G.H."/>
            <person name="Kataoka E."/>
            <person name="Keightley P.D."/>
            <person name="Kheradpour P."/>
            <person name="Kirkness E.F."/>
            <person name="Koerich L.B."/>
            <person name="Kristiansen K."/>
            <person name="Kudrna D."/>
            <person name="Kulathinal R.J."/>
            <person name="Kumar S."/>
            <person name="Kwok R."/>
            <person name="Lander E."/>
            <person name="Langley C.H."/>
            <person name="Lapoint R."/>
            <person name="Lazzaro B.P."/>
            <person name="Lee S.J."/>
            <person name="Levesque L."/>
            <person name="Li R."/>
            <person name="Lin C.F."/>
            <person name="Lin M.F."/>
            <person name="Lindblad-Toh K."/>
            <person name="Llopart A."/>
            <person name="Long M."/>
            <person name="Low L."/>
            <person name="Lozovsky E."/>
            <person name="Lu J."/>
            <person name="Luo M."/>
            <person name="Machado C.A."/>
            <person name="Makalowski W."/>
            <person name="Marzo M."/>
            <person name="Matsuda M."/>
            <person name="Matzkin L."/>
            <person name="McAllister B."/>
            <person name="McBride C.S."/>
            <person name="McKernan B."/>
            <person name="McKernan K."/>
            <person name="Mendez-Lago M."/>
            <person name="Minx P."/>
            <person name="Mollenhauer M.U."/>
            <person name="Montooth K."/>
            <person name="Mount S.M."/>
            <person name="Mu X."/>
            <person name="Myers E."/>
            <person name="Negre B."/>
            <person name="Newfeld S."/>
            <person name="Nielsen R."/>
            <person name="Noor M.A."/>
            <person name="O'Grady P."/>
            <person name="Pachter L."/>
            <person name="Papaceit M."/>
            <person name="Parisi M.J."/>
            <person name="Parisi M."/>
            <person name="Parts L."/>
            <person name="Pedersen J.S."/>
            <person name="Pesole G."/>
            <person name="Phillippy A.M."/>
            <person name="Ponting C.P."/>
            <person name="Pop M."/>
            <person name="Porcelli D."/>
            <person name="Powell J.R."/>
            <person name="Prohaska S."/>
            <person name="Pruitt K."/>
            <person name="Puig M."/>
            <person name="Quesneville H."/>
            <person name="Ram K.R."/>
            <person name="Rand D."/>
            <person name="Rasmussen M.D."/>
            <person name="Reed L.K."/>
            <person name="Reenan R."/>
            <person name="Reily A."/>
            <person name="Remington K.A."/>
            <person name="Rieger T.T."/>
            <person name="Ritchie M.G."/>
            <person name="Robin C."/>
            <person name="Rogers Y.H."/>
            <person name="Rohde C."/>
            <person name="Rozas J."/>
            <person name="Rubenfield M.J."/>
            <person name="Ruiz A."/>
            <person name="Russo S."/>
            <person name="Salzberg S.L."/>
            <person name="Sanchez-Gracia A."/>
            <person name="Saranga D.J."/>
            <person name="Sato H."/>
            <person name="Schaeffer S.W."/>
            <person name="Schatz M.C."/>
            <person name="Schlenke T."/>
            <person name="Schwartz R."/>
            <person name="Segarra C."/>
            <person name="Singh R.S."/>
            <person name="Sirot L."/>
            <person name="Sirota M."/>
            <person name="Sisneros N.B."/>
            <person name="Smith C.D."/>
            <person name="Smith T.F."/>
            <person name="Spieth J."/>
            <person name="Stage D.E."/>
            <person name="Stark A."/>
            <person name="Stephan W."/>
            <person name="Strausberg R.L."/>
            <person name="Strempel S."/>
            <person name="Sturgill D."/>
            <person name="Sutton G."/>
            <person name="Sutton G.G."/>
            <person name="Tao W."/>
            <person name="Teichmann S."/>
            <person name="Tobari Y.N."/>
            <person name="Tomimura Y."/>
            <person name="Tsolas J.M."/>
            <person name="Valente V.L."/>
            <person name="Venter E."/>
            <person name="Venter J.C."/>
            <person name="Vicario S."/>
            <person name="Vieira F.G."/>
            <person name="Vilella A.J."/>
            <person name="Villasante A."/>
            <person name="Walenz B."/>
            <person name="Wang J."/>
            <person name="Wasserman M."/>
            <person name="Watts T."/>
            <person name="Wilson D."/>
            <person name="Wilson R.K."/>
            <person name="Wing R.A."/>
            <person name="Wolfner M.F."/>
            <person name="Wong A."/>
            <person name="Wong G.K."/>
            <person name="Wu C.I."/>
            <person name="Wu G."/>
            <person name="Yamamoto D."/>
            <person name="Yang H.P."/>
            <person name="Yang S.P."/>
            <person name="Yorke J.A."/>
            <person name="Yoshida K."/>
            <person name="Zdobnov E."/>
            <person name="Zhang P."/>
            <person name="Zhang Y."/>
            <person name="Zimin A.V."/>
            <person name="Baldwin J."/>
            <person name="Abdouelleil A."/>
            <person name="Abdulkadir J."/>
            <person name="Abebe A."/>
            <person name="Abera B."/>
            <person name="Abreu J."/>
            <person name="Acer S.C."/>
            <person name="Aftuck L."/>
            <person name="Alexander A."/>
            <person name="An P."/>
            <person name="Anderson E."/>
            <person name="Anderson S."/>
            <person name="Arachi H."/>
            <person name="Azer M."/>
            <person name="Bachantsang P."/>
            <person name="Barry A."/>
            <person name="Bayul T."/>
            <person name="Berlin A."/>
            <person name="Bessette D."/>
            <person name="Bloom T."/>
            <person name="Blye J."/>
            <person name="Boguslavskiy L."/>
            <person name="Bonnet C."/>
            <person name="Boukhgalter B."/>
            <person name="Bourzgui I."/>
            <person name="Brown A."/>
            <person name="Cahill P."/>
            <person name="Channer S."/>
            <person name="Cheshatsang Y."/>
            <person name="Chuda L."/>
            <person name="Citroen M."/>
            <person name="Collymore A."/>
            <person name="Cooke P."/>
            <person name="Costello M."/>
            <person name="D'Aco K."/>
            <person name="Daza R."/>
            <person name="De Haan G."/>
            <person name="DeGray S."/>
            <person name="DeMaso C."/>
            <person name="Dhargay N."/>
            <person name="Dooley K."/>
            <person name="Dooley E."/>
            <person name="Doricent M."/>
            <person name="Dorje P."/>
            <person name="Dorjee K."/>
            <person name="Dupes A."/>
            <person name="Elong R."/>
            <person name="Falk J."/>
            <person name="Farina A."/>
            <person name="Faro S."/>
            <person name="Ferguson D."/>
            <person name="Fisher S."/>
            <person name="Foley C.D."/>
            <person name="Franke A."/>
            <person name="Friedrich D."/>
            <person name="Gadbois L."/>
            <person name="Gearin G."/>
            <person name="Gearin C.R."/>
            <person name="Giannoukos G."/>
            <person name="Goode T."/>
            <person name="Graham J."/>
            <person name="Grandbois E."/>
            <person name="Grewal S."/>
            <person name="Gyaltsen K."/>
            <person name="Hafez N."/>
            <person name="Hagos B."/>
            <person name="Hall J."/>
            <person name="Henson C."/>
            <person name="Hollinger A."/>
            <person name="Honan T."/>
            <person name="Huard M.D."/>
            <person name="Hughes L."/>
            <person name="Hurhula B."/>
            <person name="Husby M.E."/>
            <person name="Kamat A."/>
            <person name="Kanga B."/>
            <person name="Kashin S."/>
            <person name="Khazanovich D."/>
            <person name="Kisner P."/>
            <person name="Lance K."/>
            <person name="Lara M."/>
            <person name="Lee W."/>
            <person name="Lennon N."/>
            <person name="Letendre F."/>
            <person name="LeVine R."/>
            <person name="Lipovsky A."/>
            <person name="Liu X."/>
            <person name="Liu J."/>
            <person name="Liu S."/>
            <person name="Lokyitsang T."/>
            <person name="Lokyitsang Y."/>
            <person name="Lubonja R."/>
            <person name="Lui A."/>
            <person name="MacDonald P."/>
            <person name="Magnisalis V."/>
            <person name="Maru K."/>
            <person name="Matthews C."/>
            <person name="McCusker W."/>
            <person name="McDonough S."/>
            <person name="Mehta T."/>
            <person name="Meldrim J."/>
            <person name="Meneus L."/>
            <person name="Mihai O."/>
            <person name="Mihalev A."/>
            <person name="Mihova T."/>
            <person name="Mittelman R."/>
            <person name="Mlenga V."/>
            <person name="Montmayeur A."/>
            <person name="Mulrain L."/>
            <person name="Navidi A."/>
            <person name="Naylor J."/>
            <person name="Negash T."/>
            <person name="Nguyen T."/>
            <person name="Nguyen N."/>
            <person name="Nicol R."/>
            <person name="Norbu C."/>
            <person name="Norbu N."/>
            <person name="Novod N."/>
            <person name="O'Neill B."/>
            <person name="Osman S."/>
            <person name="Markiewicz E."/>
            <person name="Oyono O.L."/>
            <person name="Patti C."/>
            <person name="Phunkhang P."/>
            <person name="Pierre F."/>
            <person name="Priest M."/>
            <person name="Raghuraman S."/>
            <person name="Rege F."/>
            <person name="Reyes R."/>
            <person name="Rise C."/>
            <person name="Rogov P."/>
            <person name="Ross K."/>
            <person name="Ryan E."/>
            <person name="Settipalli S."/>
            <person name="Shea T."/>
            <person name="Sherpa N."/>
            <person name="Shi L."/>
            <person name="Shih D."/>
            <person name="Sparrow T."/>
            <person name="Spaulding J."/>
            <person name="Stalker J."/>
            <person name="Stange-Thomann N."/>
            <person name="Stavropoulos S."/>
            <person name="Stone C."/>
            <person name="Strader C."/>
            <person name="Tesfaye S."/>
            <person name="Thomson T."/>
            <person name="Thoulutsang Y."/>
            <person name="Thoulutsang D."/>
            <person name="Topham K."/>
            <person name="Topping I."/>
            <person name="Tsamla T."/>
            <person name="Vassiliev H."/>
            <person name="Vo A."/>
            <person name="Wangchuk T."/>
            <person name="Wangdi T."/>
            <person name="Weiand M."/>
            <person name="Wilkinson J."/>
            <person name="Wilson A."/>
            <person name="Yadav S."/>
            <person name="Young G."/>
            <person name="Yu Q."/>
            <person name="Zembek L."/>
            <person name="Zhong D."/>
            <person name="Zimmer A."/>
            <person name="Zwirko Z."/>
            <person name="Jaffe D.B."/>
            <person name="Alvarez P."/>
            <person name="Brockman W."/>
            <person name="Butler J."/>
            <person name="Chin C."/>
            <person name="Gnerre S."/>
            <person name="Grabherr M."/>
            <person name="Kleber M."/>
            <person name="Mauceli E."/>
            <person name="MacCallum I."/>
        </authorList>
    </citation>
    <scope>NUCLEOTIDE SEQUENCE [LARGE SCALE GENOMIC DNA]</scope>
    <source>
        <strain evidence="2 3">TSC#14021-0224.01</strain>
    </source>
</reference>
<organism evidence="2 3">
    <name type="scientific">Drosophila erecta</name>
    <name type="common">Fruit fly</name>
    <dbReference type="NCBI Taxonomy" id="7220"/>
    <lineage>
        <taxon>Eukaryota</taxon>
        <taxon>Metazoa</taxon>
        <taxon>Ecdysozoa</taxon>
        <taxon>Arthropoda</taxon>
        <taxon>Hexapoda</taxon>
        <taxon>Insecta</taxon>
        <taxon>Pterygota</taxon>
        <taxon>Neoptera</taxon>
        <taxon>Endopterygota</taxon>
        <taxon>Diptera</taxon>
        <taxon>Brachycera</taxon>
        <taxon>Muscomorpha</taxon>
        <taxon>Ephydroidea</taxon>
        <taxon>Drosophilidae</taxon>
        <taxon>Drosophila</taxon>
        <taxon>Sophophora</taxon>
    </lineage>
</organism>
<keyword evidence="1" id="KW-0812">Transmembrane</keyword>
<evidence type="ECO:0000313" key="2">
    <source>
        <dbReference type="EMBL" id="KQS61937.1"/>
    </source>
</evidence>
<name>A0A0Q5VKR0_DROER</name>
<reference evidence="2 3" key="2">
    <citation type="journal article" date="2008" name="Bioinformatics">
        <title>Assembly reconciliation.</title>
        <authorList>
            <person name="Zimin A.V."/>
            <person name="Smith D.R."/>
            <person name="Sutton G."/>
            <person name="Yorke J.A."/>
        </authorList>
    </citation>
    <scope>NUCLEOTIDE SEQUENCE [LARGE SCALE GENOMIC DNA]</scope>
    <source>
        <strain evidence="2 3">TSC#14021-0224.01</strain>
    </source>
</reference>
<keyword evidence="1" id="KW-1133">Transmembrane helix</keyword>
<dbReference type="Proteomes" id="UP000008711">
    <property type="component" value="Unassembled WGS sequence"/>
</dbReference>
<sequence length="74" mass="8489">MGETQRHGREFLFAQRLWPHRAAECWRRGKTAGKPRNGKLMSGELYVLLLVLTCHLSLLVFRMSFAPVSQCTVT</sequence>
<keyword evidence="1" id="KW-0472">Membrane</keyword>
<evidence type="ECO:0000256" key="1">
    <source>
        <dbReference type="SAM" id="Phobius"/>
    </source>
</evidence>
<protein>
    <submittedName>
        <fullName evidence="2">Uncharacterized protein</fullName>
    </submittedName>
</protein>
<keyword evidence="3" id="KW-1185">Reference proteome</keyword>
<gene>
    <name evidence="2" type="primary">Dere\GG26244</name>
    <name evidence="2" type="synonym">GG26244</name>
    <name evidence="2" type="ORF">Dere_GG26244</name>
</gene>
<proteinExistence type="predicted"/>
<dbReference type="AlphaFoldDB" id="A0A0Q5VKR0"/>
<dbReference type="EMBL" id="CH954179">
    <property type="protein sequence ID" value="KQS61937.1"/>
    <property type="molecule type" value="Genomic_DNA"/>
</dbReference>